<accession>A0A1H9M316</accession>
<gene>
    <name evidence="1" type="ORF">SAMN05216195_104197</name>
</gene>
<evidence type="ECO:0000313" key="1">
    <source>
        <dbReference type="EMBL" id="SER18110.1"/>
    </source>
</evidence>
<dbReference type="AlphaFoldDB" id="A0A1H9M316"/>
<keyword evidence="2" id="KW-1185">Reference proteome</keyword>
<sequence>MPPAEYGDTWGMLEQVRLRSGMWVRERQLRDLQATLLGYGIALEVHGIDEPFPFYPGGHFAAWLHERFGWGMSCGWAGAIEEISGTEDPLDLFFRLADEYRGHLPART</sequence>
<dbReference type="Proteomes" id="UP000199028">
    <property type="component" value="Unassembled WGS sequence"/>
</dbReference>
<proteinExistence type="predicted"/>
<organism evidence="1 2">
    <name type="scientific">Lentzea flaviverrucosa</name>
    <dbReference type="NCBI Taxonomy" id="200379"/>
    <lineage>
        <taxon>Bacteria</taxon>
        <taxon>Bacillati</taxon>
        <taxon>Actinomycetota</taxon>
        <taxon>Actinomycetes</taxon>
        <taxon>Pseudonocardiales</taxon>
        <taxon>Pseudonocardiaceae</taxon>
        <taxon>Lentzea</taxon>
    </lineage>
</organism>
<dbReference type="EMBL" id="FOFT01000004">
    <property type="protein sequence ID" value="SER18110.1"/>
    <property type="molecule type" value="Genomic_DNA"/>
</dbReference>
<protein>
    <submittedName>
        <fullName evidence="1">Uncharacterized protein</fullName>
    </submittedName>
</protein>
<evidence type="ECO:0000313" key="2">
    <source>
        <dbReference type="Proteomes" id="UP000199028"/>
    </source>
</evidence>
<reference evidence="2" key="1">
    <citation type="submission" date="2016-10" db="EMBL/GenBank/DDBJ databases">
        <authorList>
            <person name="Varghese N."/>
            <person name="Submissions S."/>
        </authorList>
    </citation>
    <scope>NUCLEOTIDE SEQUENCE [LARGE SCALE GENOMIC DNA]</scope>
    <source>
        <strain evidence="2">CGMCC 4.578</strain>
    </source>
</reference>
<name>A0A1H9M316_9PSEU</name>